<dbReference type="NCBIfam" id="TIGR01558">
    <property type="entry name" value="sm_term_P27"/>
    <property type="match status" value="1"/>
</dbReference>
<dbReference type="Proteomes" id="UP001596108">
    <property type="component" value="Unassembled WGS sequence"/>
</dbReference>
<gene>
    <name evidence="2" type="ORF">ACFPQ4_23410</name>
</gene>
<comment type="caution">
    <text evidence="2">The sequence shown here is derived from an EMBL/GenBank/DDBJ whole genome shotgun (WGS) entry which is preliminary data.</text>
</comment>
<feature type="region of interest" description="Disordered" evidence="1">
    <location>
        <begin position="149"/>
        <end position="168"/>
    </location>
</feature>
<sequence length="168" mass="18865">MASKRQPTNLLLLKGNKHLTKVEIEDRLDSEVKAKADNVKPPSYLSKKLKTEFVEIANELLRIELMSNLDTDALARFLLSREQYVRITNALRTTSIMVVAETNSGKKGKVSNESYGGLLLNQDKLFKQCRQAASDLGLTISSRCRLVVPKKPEDKPKSKDEQMFGDAL</sequence>
<evidence type="ECO:0000313" key="2">
    <source>
        <dbReference type="EMBL" id="MFC5532375.1"/>
    </source>
</evidence>
<name>A0ABW0R7Z2_9BACL</name>
<protein>
    <submittedName>
        <fullName evidence="2">Phage terminase small subunit P27 family</fullName>
    </submittedName>
</protein>
<keyword evidence="3" id="KW-1185">Reference proteome</keyword>
<dbReference type="EMBL" id="JBHSNC010000057">
    <property type="protein sequence ID" value="MFC5532375.1"/>
    <property type="molecule type" value="Genomic_DNA"/>
</dbReference>
<feature type="compositionally biased region" description="Basic and acidic residues" evidence="1">
    <location>
        <begin position="150"/>
        <end position="162"/>
    </location>
</feature>
<evidence type="ECO:0000313" key="3">
    <source>
        <dbReference type="Proteomes" id="UP001596108"/>
    </source>
</evidence>
<organism evidence="2 3">
    <name type="scientific">Cohnella yongneupensis</name>
    <dbReference type="NCBI Taxonomy" id="425006"/>
    <lineage>
        <taxon>Bacteria</taxon>
        <taxon>Bacillati</taxon>
        <taxon>Bacillota</taxon>
        <taxon>Bacilli</taxon>
        <taxon>Bacillales</taxon>
        <taxon>Paenibacillaceae</taxon>
        <taxon>Cohnella</taxon>
    </lineage>
</organism>
<evidence type="ECO:0000256" key="1">
    <source>
        <dbReference type="SAM" id="MobiDB-lite"/>
    </source>
</evidence>
<accession>A0ABW0R7Z2</accession>
<proteinExistence type="predicted"/>
<dbReference type="InterPro" id="IPR006448">
    <property type="entry name" value="Phage_term_ssu_P27"/>
</dbReference>
<reference evidence="3" key="1">
    <citation type="journal article" date="2019" name="Int. J. Syst. Evol. Microbiol.">
        <title>The Global Catalogue of Microorganisms (GCM) 10K type strain sequencing project: providing services to taxonomists for standard genome sequencing and annotation.</title>
        <authorList>
            <consortium name="The Broad Institute Genomics Platform"/>
            <consortium name="The Broad Institute Genome Sequencing Center for Infectious Disease"/>
            <person name="Wu L."/>
            <person name="Ma J."/>
        </authorList>
    </citation>
    <scope>NUCLEOTIDE SEQUENCE [LARGE SCALE GENOMIC DNA]</scope>
    <source>
        <strain evidence="3">CGMCC 1.18578</strain>
    </source>
</reference>
<dbReference type="RefSeq" id="WP_378114336.1">
    <property type="nucleotide sequence ID" value="NZ_JBHSNC010000057.1"/>
</dbReference>
<dbReference type="Pfam" id="PF05119">
    <property type="entry name" value="Terminase_4"/>
    <property type="match status" value="1"/>
</dbReference>